<dbReference type="InterPro" id="IPR019734">
    <property type="entry name" value="TPR_rpt"/>
</dbReference>
<keyword evidence="1" id="KW-0732">Signal</keyword>
<evidence type="ECO:0000313" key="2">
    <source>
        <dbReference type="EMBL" id="GLX82372.1"/>
    </source>
</evidence>
<protein>
    <recommendedName>
        <fullName evidence="4">Tetratricopeptide repeat protein</fullName>
    </recommendedName>
</protein>
<dbReference type="Pfam" id="PF13414">
    <property type="entry name" value="TPR_11"/>
    <property type="match status" value="1"/>
</dbReference>
<dbReference type="SUPFAM" id="SSF48452">
    <property type="entry name" value="TPR-like"/>
    <property type="match status" value="1"/>
</dbReference>
<feature type="signal peptide" evidence="1">
    <location>
        <begin position="1"/>
        <end position="26"/>
    </location>
</feature>
<dbReference type="PROSITE" id="PS51257">
    <property type="entry name" value="PROKAR_LIPOPROTEIN"/>
    <property type="match status" value="1"/>
</dbReference>
<gene>
    <name evidence="2" type="ORF">theurythT_18240</name>
</gene>
<evidence type="ECO:0008006" key="4">
    <source>
        <dbReference type="Google" id="ProtNLM"/>
    </source>
</evidence>
<dbReference type="InterPro" id="IPR011990">
    <property type="entry name" value="TPR-like_helical_dom_sf"/>
</dbReference>
<dbReference type="EMBL" id="BSSU01000008">
    <property type="protein sequence ID" value="GLX82372.1"/>
    <property type="molecule type" value="Genomic_DNA"/>
</dbReference>
<comment type="caution">
    <text evidence="2">The sequence shown here is derived from an EMBL/GenBank/DDBJ whole genome shotgun (WGS) entry which is preliminary data.</text>
</comment>
<sequence>MFYKCQLLIVLSMLALLGCQSTQQQAQVVVDPTYADDAFPYHHNVRVESEEEIFALSEDMAAFVKALSKEKSSKDKVKHLVSFLFESDQVGINYNSSANLTASQTFYSQNANCMSLTVLSYALAQASNLPVAFQRVEVPEYWVRNGSYNMLTGHVNLVVFEPDSPLQQTVYGRNIYTIDFDPTVRKKAFPSQFVDKNTIVAMFYTNKGADALIIGDTNKAYAYLKAATEIDPFYDSAWGNLGVLYRQNDLPVYAQRSYQNAIDINSNNLTVLDNLAILHDTTGESEKALALRDYVHQKRLSNPYYHALLANEAYYNGEHLAAIKHYKKAIRLDNKQHEFYFGIAKAYAELGDVEQVKRSLKRAKMNANFDDDEQRYNAKIEFLNTASLRY</sequence>
<accession>A0ABQ6H440</accession>
<dbReference type="SMART" id="SM00028">
    <property type="entry name" value="TPR"/>
    <property type="match status" value="4"/>
</dbReference>
<evidence type="ECO:0000313" key="3">
    <source>
        <dbReference type="Proteomes" id="UP001157133"/>
    </source>
</evidence>
<reference evidence="2 3" key="1">
    <citation type="submission" date="2023-03" db="EMBL/GenBank/DDBJ databases">
        <title>Draft genome sequence of Thalassotalea eurytherma JCM 18482T.</title>
        <authorList>
            <person name="Sawabe T."/>
        </authorList>
    </citation>
    <scope>NUCLEOTIDE SEQUENCE [LARGE SCALE GENOMIC DNA]</scope>
    <source>
        <strain evidence="2 3">JCM 18482</strain>
    </source>
</reference>
<name>A0ABQ6H440_9GAMM</name>
<proteinExistence type="predicted"/>
<dbReference type="RefSeq" id="WP_284207730.1">
    <property type="nucleotide sequence ID" value="NZ_BSSU01000008.1"/>
</dbReference>
<feature type="chain" id="PRO_5046699305" description="Tetratricopeptide repeat protein" evidence="1">
    <location>
        <begin position="27"/>
        <end position="390"/>
    </location>
</feature>
<evidence type="ECO:0000256" key="1">
    <source>
        <dbReference type="SAM" id="SignalP"/>
    </source>
</evidence>
<dbReference type="PANTHER" id="PTHR12558">
    <property type="entry name" value="CELL DIVISION CYCLE 16,23,27"/>
    <property type="match status" value="1"/>
</dbReference>
<dbReference type="Proteomes" id="UP001157133">
    <property type="component" value="Unassembled WGS sequence"/>
</dbReference>
<dbReference type="Gene3D" id="1.25.40.10">
    <property type="entry name" value="Tetratricopeptide repeat domain"/>
    <property type="match status" value="2"/>
</dbReference>
<dbReference type="PANTHER" id="PTHR12558:SF13">
    <property type="entry name" value="CELL DIVISION CYCLE PROTEIN 27 HOMOLOG"/>
    <property type="match status" value="1"/>
</dbReference>
<keyword evidence="3" id="KW-1185">Reference proteome</keyword>
<organism evidence="2 3">
    <name type="scientific">Thalassotalea eurytherma</name>
    <dbReference type="NCBI Taxonomy" id="1144278"/>
    <lineage>
        <taxon>Bacteria</taxon>
        <taxon>Pseudomonadati</taxon>
        <taxon>Pseudomonadota</taxon>
        <taxon>Gammaproteobacteria</taxon>
        <taxon>Alteromonadales</taxon>
        <taxon>Colwelliaceae</taxon>
        <taxon>Thalassotalea</taxon>
    </lineage>
</organism>